<dbReference type="SMART" id="SM00382">
    <property type="entry name" value="AAA"/>
    <property type="match status" value="1"/>
</dbReference>
<feature type="domain" description="MCM C-terminal AAA(+) ATPase" evidence="14">
    <location>
        <begin position="288"/>
        <end position="494"/>
    </location>
</feature>
<keyword evidence="9 12" id="KW-0539">Nucleus</keyword>
<dbReference type="FunFam" id="2.20.28.10:FF:000008">
    <property type="entry name" value="DNA helicase"/>
    <property type="match status" value="1"/>
</dbReference>
<reference evidence="15" key="1">
    <citation type="submission" date="2016-05" db="EMBL/GenBank/DDBJ databases">
        <title>Novel hydrogenosomes in the microaerophilic jakobid Stygiella incarcerata.</title>
        <authorList>
            <person name="Leger M.M."/>
            <person name="Eme L."/>
            <person name="Hug L.A."/>
            <person name="Roger A.J."/>
        </authorList>
    </citation>
    <scope>NUCLEOTIDE SEQUENCE</scope>
</reference>
<dbReference type="InterPro" id="IPR031327">
    <property type="entry name" value="MCM"/>
</dbReference>
<dbReference type="Pfam" id="PF00493">
    <property type="entry name" value="MCM"/>
    <property type="match status" value="1"/>
</dbReference>
<dbReference type="GO" id="GO:1902975">
    <property type="term" value="P:mitotic DNA replication initiation"/>
    <property type="evidence" value="ECO:0007669"/>
    <property type="project" value="TreeGrafter"/>
</dbReference>
<comment type="catalytic activity">
    <reaction evidence="10 12">
        <text>ATP + H2O = ADP + phosphate + H(+)</text>
        <dbReference type="Rhea" id="RHEA:13065"/>
        <dbReference type="ChEBI" id="CHEBI:15377"/>
        <dbReference type="ChEBI" id="CHEBI:15378"/>
        <dbReference type="ChEBI" id="CHEBI:30616"/>
        <dbReference type="ChEBI" id="CHEBI:43474"/>
        <dbReference type="ChEBI" id="CHEBI:456216"/>
        <dbReference type="EC" id="3.6.4.12"/>
    </reaction>
</comment>
<evidence type="ECO:0000256" key="12">
    <source>
        <dbReference type="RuleBase" id="RU368061"/>
    </source>
</evidence>
<dbReference type="AlphaFoldDB" id="A0A192ZIA9"/>
<organism evidence="15">
    <name type="scientific">Stygiella incarcerata</name>
    <dbReference type="NCBI Taxonomy" id="1712417"/>
    <lineage>
        <taxon>Eukaryota</taxon>
        <taxon>Discoba</taxon>
        <taxon>Jakobida</taxon>
        <taxon>Andalucina</taxon>
        <taxon>Stygiellidae</taxon>
        <taxon>Stygiella</taxon>
    </lineage>
</organism>
<dbReference type="InterPro" id="IPR041562">
    <property type="entry name" value="MCM_lid"/>
</dbReference>
<evidence type="ECO:0000256" key="2">
    <source>
        <dbReference type="ARBA" id="ARBA00008010"/>
    </source>
</evidence>
<feature type="compositionally biased region" description="Basic residues" evidence="13">
    <location>
        <begin position="681"/>
        <end position="692"/>
    </location>
</feature>
<feature type="compositionally biased region" description="Acidic residues" evidence="13">
    <location>
        <begin position="536"/>
        <end position="554"/>
    </location>
</feature>
<keyword evidence="7 11" id="KW-0067">ATP-binding</keyword>
<comment type="function">
    <text evidence="12">Acts as component of the MCM2-7 complex (MCM complex) which is the replicative helicase essential for 'once per cell cycle' DNA replication initiation and elongation in eukaryotic cells. The active ATPase sites in the MCM2-7 ring are formed through the interaction surfaces of two neighboring subunits such that a critical structure of a conserved arginine finger motif is provided in trans relative to the ATP-binding site of the Walker A box of the adjacent subunit. The six ATPase active sites, however, are likely to contribute differentially to the complex helicase activity.</text>
</comment>
<dbReference type="Gene3D" id="2.20.28.10">
    <property type="match status" value="1"/>
</dbReference>
<gene>
    <name evidence="15" type="primary">mcm-C</name>
</gene>
<dbReference type="InterPro" id="IPR003593">
    <property type="entry name" value="AAA+_ATPase"/>
</dbReference>
<keyword evidence="5 12" id="KW-0378">Hydrolase</keyword>
<comment type="subcellular location">
    <subcellularLocation>
        <location evidence="1 12">Nucleus</location>
    </subcellularLocation>
</comment>
<evidence type="ECO:0000256" key="7">
    <source>
        <dbReference type="ARBA" id="ARBA00022840"/>
    </source>
</evidence>
<dbReference type="PRINTS" id="PR01659">
    <property type="entry name" value="MCMPROTEIN3"/>
</dbReference>
<dbReference type="InterPro" id="IPR012340">
    <property type="entry name" value="NA-bd_OB-fold"/>
</dbReference>
<dbReference type="Pfam" id="PF17855">
    <property type="entry name" value="MCM_lid"/>
    <property type="match status" value="1"/>
</dbReference>
<dbReference type="InterPro" id="IPR027417">
    <property type="entry name" value="P-loop_NTPase"/>
</dbReference>
<dbReference type="Gene3D" id="3.40.50.300">
    <property type="entry name" value="P-loop containing nucleotide triphosphate hydrolases"/>
    <property type="match status" value="1"/>
</dbReference>
<evidence type="ECO:0000256" key="11">
    <source>
        <dbReference type="RuleBase" id="RU004070"/>
    </source>
</evidence>
<feature type="compositionally biased region" description="Acidic residues" evidence="13">
    <location>
        <begin position="707"/>
        <end position="721"/>
    </location>
</feature>
<dbReference type="InterPro" id="IPR008046">
    <property type="entry name" value="Mcm3"/>
</dbReference>
<comment type="similarity">
    <text evidence="2 11">Belongs to the MCM family.</text>
</comment>
<comment type="subunit">
    <text evidence="12">Component of the MCM2-7 complex.</text>
</comment>
<evidence type="ECO:0000256" key="6">
    <source>
        <dbReference type="ARBA" id="ARBA00022806"/>
    </source>
</evidence>
<feature type="region of interest" description="Disordered" evidence="13">
    <location>
        <begin position="667"/>
        <end position="739"/>
    </location>
</feature>
<evidence type="ECO:0000256" key="8">
    <source>
        <dbReference type="ARBA" id="ARBA00023125"/>
    </source>
</evidence>
<dbReference type="PRINTS" id="PR01657">
    <property type="entry name" value="MCMFAMILY"/>
</dbReference>
<feature type="non-terminal residue" evidence="15">
    <location>
        <position position="739"/>
    </location>
</feature>
<dbReference type="Gene3D" id="3.30.1640.10">
    <property type="entry name" value="mini-chromosome maintenance (MCM) complex, chain A, domain 1"/>
    <property type="match status" value="1"/>
</dbReference>
<evidence type="ECO:0000259" key="14">
    <source>
        <dbReference type="PROSITE" id="PS50051"/>
    </source>
</evidence>
<feature type="region of interest" description="Disordered" evidence="13">
    <location>
        <begin position="536"/>
        <end position="559"/>
    </location>
</feature>
<evidence type="ECO:0000313" key="15">
    <source>
        <dbReference type="EMBL" id="ANM86135.1"/>
    </source>
</evidence>
<dbReference type="SMART" id="SM00350">
    <property type="entry name" value="MCM"/>
    <property type="match status" value="1"/>
</dbReference>
<dbReference type="GO" id="GO:0000727">
    <property type="term" value="P:double-strand break repair via break-induced replication"/>
    <property type="evidence" value="ECO:0007669"/>
    <property type="project" value="TreeGrafter"/>
</dbReference>
<dbReference type="GO" id="GO:0005524">
    <property type="term" value="F:ATP binding"/>
    <property type="evidence" value="ECO:0007669"/>
    <property type="project" value="UniProtKB-UniRule"/>
</dbReference>
<evidence type="ECO:0000256" key="3">
    <source>
        <dbReference type="ARBA" id="ARBA00022705"/>
    </source>
</evidence>
<dbReference type="Pfam" id="PF17207">
    <property type="entry name" value="MCM_OB"/>
    <property type="match status" value="1"/>
</dbReference>
<dbReference type="SUPFAM" id="SSF50249">
    <property type="entry name" value="Nucleic acid-binding proteins"/>
    <property type="match status" value="1"/>
</dbReference>
<dbReference type="GO" id="GO:0003697">
    <property type="term" value="F:single-stranded DNA binding"/>
    <property type="evidence" value="ECO:0007669"/>
    <property type="project" value="TreeGrafter"/>
</dbReference>
<dbReference type="GO" id="GO:0016887">
    <property type="term" value="F:ATP hydrolysis activity"/>
    <property type="evidence" value="ECO:0007669"/>
    <property type="project" value="RHEA"/>
</dbReference>
<evidence type="ECO:0000256" key="4">
    <source>
        <dbReference type="ARBA" id="ARBA00022741"/>
    </source>
</evidence>
<dbReference type="InterPro" id="IPR018525">
    <property type="entry name" value="MCM_CS"/>
</dbReference>
<keyword evidence="8 11" id="KW-0238">DNA-binding</keyword>
<keyword evidence="4 11" id="KW-0547">Nucleotide-binding</keyword>
<dbReference type="InterPro" id="IPR027925">
    <property type="entry name" value="MCM_N"/>
</dbReference>
<sequence>MENIREEFLNFIESDHQSGKVYSRELEAVVEEAHSGRLYVDIGDLRLQHPNLANGVLDEPAQFLPEFDNVVKDQLDLIDPDYLRTYGFVACCGIVGDLGPDRRVTPRQLSSNLLGKLVTCQGIVTKVSLVRPKVVTSVHYCEETKKTHVRGYRDVSHLSGLPTQTMYPTRDEDGNPLTTEYGLCQYQDHQVITLQEMPEHSPCGQLPRSVDCIVENDLVEHVKPGDRVSATGVFRAIAGRRSGSVSGVFRTVLIGNSVGLLKREKSTGVRMEEIDIIRIRNIAQRQDVFDVLSHSIAPSICGHSVVKKSILLLLLGGREKILTNGTHLRGDINILMVGDPSTAKSQLLRFVMKLAPLAVSTTGKGSSGVGLTAAVQYDPDSGDRQLVAGAMVLADRGVVCIDEFDKMSDVDRVAMHEVMEQQTVTIAKAGVHTSLNARCSVLAAANPVYGNYDTRRRPMENIGLPDSLLSRFDLLFIVLDGMDADHDRRVASHVLKLHRYISQKERRLLEDATGLSGDASLQQGDLPGEIGDELLEEDRDDDDDDADEQDDEGHGEDGRDSIFQKFNALLHERRDILKTSFLRKYIAYAKRQNPTLSDEANEVIIRLYSELRAEQHGSRNTLPITPRMVETLIRLSTAHAKARLSPTVDAEDVQACIDIIKSALYQEDESSVQTSESGRHPSTRRRSRRRRSSTMSSSSDENHDGSGEEDEDSDEEDEGEDPFAFGNDGNDAGEEEEEE</sequence>
<dbReference type="GO" id="GO:0042555">
    <property type="term" value="C:MCM complex"/>
    <property type="evidence" value="ECO:0007669"/>
    <property type="project" value="UniProtKB-UniRule"/>
</dbReference>
<accession>A0A192ZIA9</accession>
<dbReference type="GO" id="GO:0006271">
    <property type="term" value="P:DNA strand elongation involved in DNA replication"/>
    <property type="evidence" value="ECO:0007669"/>
    <property type="project" value="TreeGrafter"/>
</dbReference>
<dbReference type="Gene3D" id="2.40.50.140">
    <property type="entry name" value="Nucleic acid-binding proteins"/>
    <property type="match status" value="1"/>
</dbReference>
<evidence type="ECO:0000256" key="9">
    <source>
        <dbReference type="ARBA" id="ARBA00023242"/>
    </source>
</evidence>
<dbReference type="PANTHER" id="PTHR11630">
    <property type="entry name" value="DNA REPLICATION LICENSING FACTOR MCM FAMILY MEMBER"/>
    <property type="match status" value="1"/>
</dbReference>
<evidence type="ECO:0000256" key="10">
    <source>
        <dbReference type="ARBA" id="ARBA00047995"/>
    </source>
</evidence>
<dbReference type="InterPro" id="IPR001208">
    <property type="entry name" value="MCM_dom"/>
</dbReference>
<dbReference type="PROSITE" id="PS50051">
    <property type="entry name" value="MCM_2"/>
    <property type="match status" value="1"/>
</dbReference>
<protein>
    <recommendedName>
        <fullName evidence="12">DNA replication licensing factor MCM3</fullName>
        <ecNumber evidence="12">3.6.4.12</ecNumber>
    </recommendedName>
</protein>
<keyword evidence="6 12" id="KW-0347">Helicase</keyword>
<evidence type="ECO:0000256" key="1">
    <source>
        <dbReference type="ARBA" id="ARBA00004123"/>
    </source>
</evidence>
<dbReference type="InterPro" id="IPR033762">
    <property type="entry name" value="MCM_OB"/>
</dbReference>
<proteinExistence type="evidence at transcript level"/>
<dbReference type="GO" id="GO:0017116">
    <property type="term" value="F:single-stranded DNA helicase activity"/>
    <property type="evidence" value="ECO:0007669"/>
    <property type="project" value="TreeGrafter"/>
</dbReference>
<dbReference type="PANTHER" id="PTHR11630:SF46">
    <property type="entry name" value="DNA REPLICATION LICENSING FACTOR MCM3-RELATED"/>
    <property type="match status" value="1"/>
</dbReference>
<keyword evidence="3 12" id="KW-0235">DNA replication</keyword>
<dbReference type="Pfam" id="PF14551">
    <property type="entry name" value="MCM_N"/>
    <property type="match status" value="1"/>
</dbReference>
<dbReference type="PROSITE" id="PS00847">
    <property type="entry name" value="MCM_1"/>
    <property type="match status" value="1"/>
</dbReference>
<dbReference type="GO" id="GO:0005634">
    <property type="term" value="C:nucleus"/>
    <property type="evidence" value="ECO:0007669"/>
    <property type="project" value="UniProtKB-SubCell"/>
</dbReference>
<evidence type="ECO:0000256" key="5">
    <source>
        <dbReference type="ARBA" id="ARBA00022801"/>
    </source>
</evidence>
<name>A0A192ZIA9_9EUKA</name>
<dbReference type="EMBL" id="KX235406">
    <property type="protein sequence ID" value="ANM86135.1"/>
    <property type="molecule type" value="mRNA"/>
</dbReference>
<evidence type="ECO:0000256" key="13">
    <source>
        <dbReference type="SAM" id="MobiDB-lite"/>
    </source>
</evidence>
<dbReference type="EC" id="3.6.4.12" evidence="12"/>
<dbReference type="SUPFAM" id="SSF52540">
    <property type="entry name" value="P-loop containing nucleoside triphosphate hydrolases"/>
    <property type="match status" value="1"/>
</dbReference>